<dbReference type="AlphaFoldDB" id="A0AA45W6P8"/>
<dbReference type="Pfam" id="PF00700">
    <property type="entry name" value="Flagellin_C"/>
    <property type="match status" value="1"/>
</dbReference>
<evidence type="ECO:0000313" key="3">
    <source>
        <dbReference type="Proteomes" id="UP000186216"/>
    </source>
</evidence>
<accession>A0AA45W6P8</accession>
<evidence type="ECO:0000259" key="1">
    <source>
        <dbReference type="Pfam" id="PF00700"/>
    </source>
</evidence>
<dbReference type="Proteomes" id="UP000186216">
    <property type="component" value="Unassembled WGS sequence"/>
</dbReference>
<dbReference type="InterPro" id="IPR046358">
    <property type="entry name" value="Flagellin_C"/>
</dbReference>
<keyword evidence="2" id="KW-0282">Flagellum</keyword>
<evidence type="ECO:0000313" key="2">
    <source>
        <dbReference type="EMBL" id="SIT03579.1"/>
    </source>
</evidence>
<feature type="domain" description="Flagellin C-terminal" evidence="1">
    <location>
        <begin position="269"/>
        <end position="337"/>
    </location>
</feature>
<comment type="caution">
    <text evidence="2">The sequence shown here is derived from an EMBL/GenBank/DDBJ whole genome shotgun (WGS) entry which is preliminary data.</text>
</comment>
<sequence length="338" mass="36746">MLTNSIGDQARAFAMRSNTARLRSALHVLTQEIASGEVADLGQRLRGNSGILNDIETRLTLTEQYQRNVKEAAVQTNEQQEALGVVHDVTSKLAATILASPVPANPKALDAYVMEAEQALTTMVSRLNLEYGGQYLFSGLAIDQPPLISAEEILDKLEELTEGLASADEVSGKVFDWFDALPGSGGFSDVAYKGTLDDVRRLRVSGSHYIELGASAADPAIRNLLKGVALTALAGRGVAEDQYDKKLTMMRRGGEIASGNEPALVAYMARIGIRQKGLEVQGIKNTTSLSILQRTRNDIRQVDPYETSVALTETESQLETLYTLTARLSKLNLTEYLR</sequence>
<keyword evidence="2" id="KW-0969">Cilium</keyword>
<organism evidence="2 3">
    <name type="scientific">Paracoccus saliphilus</name>
    <dbReference type="NCBI Taxonomy" id="405559"/>
    <lineage>
        <taxon>Bacteria</taxon>
        <taxon>Pseudomonadati</taxon>
        <taxon>Pseudomonadota</taxon>
        <taxon>Alphaproteobacteria</taxon>
        <taxon>Rhodobacterales</taxon>
        <taxon>Paracoccaceae</taxon>
        <taxon>Paracoccus</taxon>
    </lineage>
</organism>
<dbReference type="Gene3D" id="1.20.1330.10">
    <property type="entry name" value="f41 fragment of flagellin, N-terminal domain"/>
    <property type="match status" value="1"/>
</dbReference>
<name>A0AA45W6P8_9RHOB</name>
<dbReference type="SUPFAM" id="SSF64518">
    <property type="entry name" value="Phase 1 flagellin"/>
    <property type="match status" value="1"/>
</dbReference>
<protein>
    <submittedName>
        <fullName evidence="2">Flagellar hook-associated protein 3 FlgL</fullName>
    </submittedName>
</protein>
<keyword evidence="2" id="KW-0966">Cell projection</keyword>
<reference evidence="2 3" key="1">
    <citation type="submission" date="2017-01" db="EMBL/GenBank/DDBJ databases">
        <authorList>
            <person name="Varghese N."/>
            <person name="Submissions S."/>
        </authorList>
    </citation>
    <scope>NUCLEOTIDE SEQUENCE [LARGE SCALE GENOMIC DNA]</scope>
    <source>
        <strain evidence="2 3">DSM 18447</strain>
    </source>
</reference>
<gene>
    <name evidence="2" type="ORF">SAMN05421772_11375</name>
</gene>
<dbReference type="EMBL" id="FTOU01000013">
    <property type="protein sequence ID" value="SIT03579.1"/>
    <property type="molecule type" value="Genomic_DNA"/>
</dbReference>
<proteinExistence type="predicted"/>